<name>A0ABM0ZBE7_CAMSA</name>
<gene>
    <name evidence="4" type="primary">LOC104789184</name>
</gene>
<accession>A0ABM0ZBE7</accession>
<reference evidence="4" key="2">
    <citation type="submission" date="2025-08" db="UniProtKB">
        <authorList>
            <consortium name="RefSeq"/>
        </authorList>
    </citation>
    <scope>IDENTIFICATION</scope>
    <source>
        <tissue evidence="4">Leaf</tissue>
    </source>
</reference>
<sequence length="499" mass="54496">MPPEADPPVAGVSLVVDGSTGVVGLEEGELLLVQEGVVGSGSAIEVQKDGETGSVVLGAAGLGDKVRAEMETKVDGIGKGGEPAKQKRSWVSMVKDPARLEKVDLAVEDVDGMPTVQIPDSVFEGAQPLWEDFLIGKFLAKAPFIGGIHALVNKIWTLGDRSIKIEVYVVDHYTVGFRIQDTRTRERVLRRGMWNLCGVPVVITKWSPIVDTKQEELTKVPLWVIVKNIPPKYFSWKVLSAITSPLRVPQKLHSDTEACKSFEEAKVFVEVDLTKNLPKHMSFKSGKGGDTVVEFVYPWLPPRCITCSKWGHTNSDCLTKVKAGDSVLLNPVPMTQSDSVVVPQTESQVVAEIAKEVSAEVTKEANILSTEDKEQEWCTPTKGVCSPQKRLVTEQDNVSQFSNSFSCLSEKGEKGDDLNIDGEQSITLHENSVNESTKNHVAQSDQQGTESETSRVEIAIRPSLPRASKEGHKFISHTGSHSTRPPPGTQQTRKTAKNL</sequence>
<dbReference type="GeneID" id="104789184"/>
<reference evidence="3" key="1">
    <citation type="journal article" date="2014" name="Nat. Commun.">
        <title>The emerging biofuel crop Camelina sativa retains a highly undifferentiated hexaploid genome structure.</title>
        <authorList>
            <person name="Kagale S."/>
            <person name="Koh C."/>
            <person name="Nixon J."/>
            <person name="Bollina V."/>
            <person name="Clarke W.E."/>
            <person name="Tuteja R."/>
            <person name="Spillane C."/>
            <person name="Robinson S.J."/>
            <person name="Links M.G."/>
            <person name="Clarke C."/>
            <person name="Higgins E.E."/>
            <person name="Huebert T."/>
            <person name="Sharpe A.G."/>
            <person name="Parkin I.A."/>
        </authorList>
    </citation>
    <scope>NUCLEOTIDE SEQUENCE [LARGE SCALE GENOMIC DNA]</scope>
    <source>
        <strain evidence="3">cv. DH55</strain>
    </source>
</reference>
<dbReference type="Proteomes" id="UP000694864">
    <property type="component" value="Chromosome 5"/>
</dbReference>
<dbReference type="InterPro" id="IPR040256">
    <property type="entry name" value="At4g02000-like"/>
</dbReference>
<dbReference type="RefSeq" id="XP_010513220.1">
    <property type="nucleotide sequence ID" value="XM_010514918.1"/>
</dbReference>
<dbReference type="Pfam" id="PF14111">
    <property type="entry name" value="DUF4283"/>
    <property type="match status" value="1"/>
</dbReference>
<proteinExistence type="predicted"/>
<dbReference type="InterPro" id="IPR025558">
    <property type="entry name" value="DUF4283"/>
</dbReference>
<dbReference type="PANTHER" id="PTHR31286:SF148">
    <property type="entry name" value="DUF4283 DOMAIN-CONTAINING PROTEIN"/>
    <property type="match status" value="1"/>
</dbReference>
<feature type="compositionally biased region" description="Polar residues" evidence="1">
    <location>
        <begin position="477"/>
        <end position="493"/>
    </location>
</feature>
<organism evidence="3 4">
    <name type="scientific">Camelina sativa</name>
    <name type="common">False flax</name>
    <name type="synonym">Myagrum sativum</name>
    <dbReference type="NCBI Taxonomy" id="90675"/>
    <lineage>
        <taxon>Eukaryota</taxon>
        <taxon>Viridiplantae</taxon>
        <taxon>Streptophyta</taxon>
        <taxon>Embryophyta</taxon>
        <taxon>Tracheophyta</taxon>
        <taxon>Spermatophyta</taxon>
        <taxon>Magnoliopsida</taxon>
        <taxon>eudicotyledons</taxon>
        <taxon>Gunneridae</taxon>
        <taxon>Pentapetalae</taxon>
        <taxon>rosids</taxon>
        <taxon>malvids</taxon>
        <taxon>Brassicales</taxon>
        <taxon>Brassicaceae</taxon>
        <taxon>Camelineae</taxon>
        <taxon>Camelina</taxon>
    </lineage>
</organism>
<evidence type="ECO:0000259" key="2">
    <source>
        <dbReference type="Pfam" id="PF14111"/>
    </source>
</evidence>
<protein>
    <submittedName>
        <fullName evidence="4">Uncharacterized protein LOC104789184</fullName>
    </submittedName>
</protein>
<feature type="domain" description="DUF4283" evidence="2">
    <location>
        <begin position="129"/>
        <end position="212"/>
    </location>
</feature>
<evidence type="ECO:0000313" key="3">
    <source>
        <dbReference type="Proteomes" id="UP000694864"/>
    </source>
</evidence>
<feature type="compositionally biased region" description="Polar residues" evidence="1">
    <location>
        <begin position="430"/>
        <end position="451"/>
    </location>
</feature>
<evidence type="ECO:0000313" key="4">
    <source>
        <dbReference type="RefSeq" id="XP_010513220.1"/>
    </source>
</evidence>
<feature type="region of interest" description="Disordered" evidence="1">
    <location>
        <begin position="430"/>
        <end position="499"/>
    </location>
</feature>
<keyword evidence="3" id="KW-1185">Reference proteome</keyword>
<dbReference type="PANTHER" id="PTHR31286">
    <property type="entry name" value="GLYCINE-RICH CELL WALL STRUCTURAL PROTEIN 1.8-LIKE"/>
    <property type="match status" value="1"/>
</dbReference>
<evidence type="ECO:0000256" key="1">
    <source>
        <dbReference type="SAM" id="MobiDB-lite"/>
    </source>
</evidence>